<reference evidence="1" key="1">
    <citation type="submission" date="2021-01" db="EMBL/GenBank/DDBJ databases">
        <title>Chromosome-level genome assembly of a human fungal pathogen reveals clustering of transcriptionally co-regulated genes.</title>
        <authorList>
            <person name="Voorhies M."/>
            <person name="Cohen S."/>
            <person name="Shea T.P."/>
            <person name="Petrus S."/>
            <person name="Munoz J.F."/>
            <person name="Poplawski S."/>
            <person name="Goldman W.E."/>
            <person name="Michael T."/>
            <person name="Cuomo C.A."/>
            <person name="Sil A."/>
            <person name="Beyhan S."/>
        </authorList>
    </citation>
    <scope>NUCLEOTIDE SEQUENCE</scope>
    <source>
        <strain evidence="1">H88</strain>
    </source>
</reference>
<dbReference type="Proteomes" id="UP000663419">
    <property type="component" value="Chromosome 2"/>
</dbReference>
<dbReference type="AlphaFoldDB" id="A0A8A1LII3"/>
<gene>
    <name evidence="1" type="ORF">I7I53_07853</name>
</gene>
<sequence length="87" mass="10189">MRSSFAGPRMCDMRELLTSSFGDRCVFTRRGWVAIGGGYVYSRQSPKPLLQKTEDPPYRETPWHVLKTRSTYRNRYTRSTPDIRPSK</sequence>
<dbReference type="EMBL" id="CP069103">
    <property type="protein sequence ID" value="QSS52274.1"/>
    <property type="molecule type" value="Genomic_DNA"/>
</dbReference>
<evidence type="ECO:0000313" key="2">
    <source>
        <dbReference type="Proteomes" id="UP000663419"/>
    </source>
</evidence>
<protein>
    <submittedName>
        <fullName evidence="1">Uncharacterized protein</fullName>
    </submittedName>
</protein>
<evidence type="ECO:0000313" key="1">
    <source>
        <dbReference type="EMBL" id="QSS52274.1"/>
    </source>
</evidence>
<organism evidence="1 2">
    <name type="scientific">Ajellomyces capsulatus (strain H88)</name>
    <name type="common">Darling's disease fungus</name>
    <name type="synonym">Histoplasma capsulatum</name>
    <dbReference type="NCBI Taxonomy" id="544711"/>
    <lineage>
        <taxon>Eukaryota</taxon>
        <taxon>Fungi</taxon>
        <taxon>Dikarya</taxon>
        <taxon>Ascomycota</taxon>
        <taxon>Pezizomycotina</taxon>
        <taxon>Eurotiomycetes</taxon>
        <taxon>Eurotiomycetidae</taxon>
        <taxon>Onygenales</taxon>
        <taxon>Ajellomycetaceae</taxon>
        <taxon>Histoplasma</taxon>
    </lineage>
</organism>
<proteinExistence type="predicted"/>
<dbReference type="VEuPathDB" id="FungiDB:I7I53_07853"/>
<accession>A0A8A1LII3</accession>
<name>A0A8A1LII3_AJEC8</name>